<proteinExistence type="predicted"/>
<dbReference type="EMBL" id="JAWDGP010002984">
    <property type="protein sequence ID" value="KAK3778246.1"/>
    <property type="molecule type" value="Genomic_DNA"/>
</dbReference>
<evidence type="ECO:0000256" key="1">
    <source>
        <dbReference type="SAM" id="SignalP"/>
    </source>
</evidence>
<comment type="caution">
    <text evidence="2">The sequence shown here is derived from an EMBL/GenBank/DDBJ whole genome shotgun (WGS) entry which is preliminary data.</text>
</comment>
<organism evidence="2 3">
    <name type="scientific">Elysia crispata</name>
    <name type="common">lettuce slug</name>
    <dbReference type="NCBI Taxonomy" id="231223"/>
    <lineage>
        <taxon>Eukaryota</taxon>
        <taxon>Metazoa</taxon>
        <taxon>Spiralia</taxon>
        <taxon>Lophotrochozoa</taxon>
        <taxon>Mollusca</taxon>
        <taxon>Gastropoda</taxon>
        <taxon>Heterobranchia</taxon>
        <taxon>Euthyneura</taxon>
        <taxon>Panpulmonata</taxon>
        <taxon>Sacoglossa</taxon>
        <taxon>Placobranchoidea</taxon>
        <taxon>Plakobranchidae</taxon>
        <taxon>Elysia</taxon>
    </lineage>
</organism>
<dbReference type="Proteomes" id="UP001283361">
    <property type="component" value="Unassembled WGS sequence"/>
</dbReference>
<feature type="signal peptide" evidence="1">
    <location>
        <begin position="1"/>
        <end position="22"/>
    </location>
</feature>
<evidence type="ECO:0000313" key="3">
    <source>
        <dbReference type="Proteomes" id="UP001283361"/>
    </source>
</evidence>
<dbReference type="AlphaFoldDB" id="A0AAE1DPE8"/>
<protein>
    <submittedName>
        <fullName evidence="2">Uncharacterized protein</fullName>
    </submittedName>
</protein>
<name>A0AAE1DPE8_9GAST</name>
<keyword evidence="3" id="KW-1185">Reference proteome</keyword>
<reference evidence="2" key="1">
    <citation type="journal article" date="2023" name="G3 (Bethesda)">
        <title>A reference genome for the long-term kleptoplast-retaining sea slug Elysia crispata morphotype clarki.</title>
        <authorList>
            <person name="Eastman K.E."/>
            <person name="Pendleton A.L."/>
            <person name="Shaikh M.A."/>
            <person name="Suttiyut T."/>
            <person name="Ogas R."/>
            <person name="Tomko P."/>
            <person name="Gavelis G."/>
            <person name="Widhalm J.R."/>
            <person name="Wisecaver J.H."/>
        </authorList>
    </citation>
    <scope>NUCLEOTIDE SEQUENCE</scope>
    <source>
        <strain evidence="2">ECLA1</strain>
    </source>
</reference>
<evidence type="ECO:0000313" key="2">
    <source>
        <dbReference type="EMBL" id="KAK3778246.1"/>
    </source>
</evidence>
<sequence length="208" mass="23376">MELANVHLVLSILVSVIPALHSLSYDECSRRTDQCLDRFNGLNRGSSDFCQEGDNAVQCVRRLDCPNMMYGLMSFRRVQRTLYNAGYVRCELGNFLQECANSQALRKCVVTYTDRIIAHTSRGLVDKKSVCQDMNDYVECQLNWDGARCQVTRSTLRDFIQTEKTRMAITDCEIPGLNRAGLAGHVSLLVVTLTTLVSCLMPGSTSRF</sequence>
<keyword evidence="1" id="KW-0732">Signal</keyword>
<feature type="chain" id="PRO_5042033799" evidence="1">
    <location>
        <begin position="23"/>
        <end position="208"/>
    </location>
</feature>
<accession>A0AAE1DPE8</accession>
<gene>
    <name evidence="2" type="ORF">RRG08_060172</name>
</gene>